<proteinExistence type="predicted"/>
<reference evidence="2 3" key="1">
    <citation type="submission" date="2018-10" db="EMBL/GenBank/DDBJ databases">
        <title>Comparative analysis of microorganisms from saline springs in Andes Mountain Range, Colombia.</title>
        <authorList>
            <person name="Rubin E."/>
        </authorList>
    </citation>
    <scope>NUCLEOTIDE SEQUENCE [LARGE SCALE GENOMIC DNA]</scope>
    <source>
        <strain evidence="2 3">USBA GBX 843</strain>
    </source>
</reference>
<name>A0A498CDV1_9GAMM</name>
<dbReference type="SUPFAM" id="SSF46785">
    <property type="entry name" value="Winged helix' DNA-binding domain"/>
    <property type="match status" value="1"/>
</dbReference>
<evidence type="ECO:0000313" key="2">
    <source>
        <dbReference type="EMBL" id="RLK56258.1"/>
    </source>
</evidence>
<organism evidence="2 3">
    <name type="scientific">Stenotrophomonas rhizophila</name>
    <dbReference type="NCBI Taxonomy" id="216778"/>
    <lineage>
        <taxon>Bacteria</taxon>
        <taxon>Pseudomonadati</taxon>
        <taxon>Pseudomonadota</taxon>
        <taxon>Gammaproteobacteria</taxon>
        <taxon>Lysobacterales</taxon>
        <taxon>Lysobacteraceae</taxon>
        <taxon>Stenotrophomonas</taxon>
    </lineage>
</organism>
<evidence type="ECO:0000256" key="1">
    <source>
        <dbReference type="SAM" id="MobiDB-lite"/>
    </source>
</evidence>
<dbReference type="Gene3D" id="1.10.10.10">
    <property type="entry name" value="Winged helix-like DNA-binding domain superfamily/Winged helix DNA-binding domain"/>
    <property type="match status" value="1"/>
</dbReference>
<evidence type="ECO:0008006" key="4">
    <source>
        <dbReference type="Google" id="ProtNLM"/>
    </source>
</evidence>
<dbReference type="InterPro" id="IPR036388">
    <property type="entry name" value="WH-like_DNA-bd_sf"/>
</dbReference>
<dbReference type="AlphaFoldDB" id="A0A498CDV1"/>
<gene>
    <name evidence="2" type="ORF">BCL79_0642</name>
</gene>
<protein>
    <recommendedName>
        <fullName evidence="4">Winged helix-turn-helix domain-containing protein</fullName>
    </recommendedName>
</protein>
<evidence type="ECO:0000313" key="3">
    <source>
        <dbReference type="Proteomes" id="UP000274786"/>
    </source>
</evidence>
<accession>A0A498CDV1</accession>
<sequence>MNHPARTADPSSSHEAAAHIVSSGLQAQQHSVAASAVRKHPGLTSLELARATGLDRFMLARRLPELARNGLIVRGAVRKCSASNGRNGCTWFPITRVTDDAPRAA</sequence>
<dbReference type="OrthoDB" id="6049188at2"/>
<dbReference type="InterPro" id="IPR036390">
    <property type="entry name" value="WH_DNA-bd_sf"/>
</dbReference>
<feature type="region of interest" description="Disordered" evidence="1">
    <location>
        <begin position="1"/>
        <end position="24"/>
    </location>
</feature>
<dbReference type="Proteomes" id="UP000274786">
    <property type="component" value="Unassembled WGS sequence"/>
</dbReference>
<dbReference type="RefSeq" id="WP_121037250.1">
    <property type="nucleotide sequence ID" value="NZ_RCDC01000004.1"/>
</dbReference>
<comment type="caution">
    <text evidence="2">The sequence shown here is derived from an EMBL/GenBank/DDBJ whole genome shotgun (WGS) entry which is preliminary data.</text>
</comment>
<dbReference type="EMBL" id="RCDC01000004">
    <property type="protein sequence ID" value="RLK56258.1"/>
    <property type="molecule type" value="Genomic_DNA"/>
</dbReference>